<dbReference type="SUPFAM" id="SSF53474">
    <property type="entry name" value="alpha/beta-Hydrolases"/>
    <property type="match status" value="1"/>
</dbReference>
<dbReference type="Proteomes" id="UP000243950">
    <property type="component" value="Unassembled WGS sequence"/>
</dbReference>
<proteinExistence type="inferred from homology"/>
<gene>
    <name evidence="4" type="ORF">SAMN05216372_105255</name>
</gene>
<evidence type="ECO:0000313" key="5">
    <source>
        <dbReference type="Proteomes" id="UP000243950"/>
    </source>
</evidence>
<dbReference type="Pfam" id="PF12146">
    <property type="entry name" value="Hydrolase_4"/>
    <property type="match status" value="1"/>
</dbReference>
<evidence type="ECO:0000256" key="2">
    <source>
        <dbReference type="PIRSR" id="PIRSR005211-1"/>
    </source>
</evidence>
<evidence type="ECO:0000259" key="3">
    <source>
        <dbReference type="Pfam" id="PF12146"/>
    </source>
</evidence>
<feature type="active site" description="Charge relay system" evidence="2">
    <location>
        <position position="186"/>
    </location>
</feature>
<comment type="similarity">
    <text evidence="1">Belongs to the AB hydrolase superfamily. AB hydrolase 4 family.</text>
</comment>
<dbReference type="PANTHER" id="PTHR10794">
    <property type="entry name" value="ABHYDROLASE DOMAIN-CONTAINING PROTEIN"/>
    <property type="match status" value="1"/>
</dbReference>
<feature type="domain" description="Serine aminopeptidase S33" evidence="3">
    <location>
        <begin position="129"/>
        <end position="319"/>
    </location>
</feature>
<dbReference type="Gene3D" id="3.40.50.1820">
    <property type="entry name" value="alpha/beta hydrolase"/>
    <property type="match status" value="1"/>
</dbReference>
<dbReference type="InterPro" id="IPR029058">
    <property type="entry name" value="AB_hydrolase_fold"/>
</dbReference>
<keyword evidence="5" id="KW-1185">Reference proteome</keyword>
<dbReference type="PIRSF" id="PIRSF005211">
    <property type="entry name" value="Ab_hydro_YheT"/>
    <property type="match status" value="1"/>
</dbReference>
<dbReference type="GO" id="GO:0034338">
    <property type="term" value="F:short-chain carboxylesterase activity"/>
    <property type="evidence" value="ECO:0007669"/>
    <property type="project" value="TreeGrafter"/>
</dbReference>
<dbReference type="InterPro" id="IPR022742">
    <property type="entry name" value="Hydrolase_4"/>
</dbReference>
<dbReference type="InterPro" id="IPR012020">
    <property type="entry name" value="ABHD4"/>
</dbReference>
<accession>A0A1I1W7R4</accession>
<dbReference type="EMBL" id="FOMO01000005">
    <property type="protein sequence ID" value="SFD90478.1"/>
    <property type="molecule type" value="Genomic_DNA"/>
</dbReference>
<feature type="active site" description="Charge relay system" evidence="2">
    <location>
        <position position="338"/>
    </location>
</feature>
<dbReference type="PANTHER" id="PTHR10794:SF93">
    <property type="entry name" value="SERINE AMINOPEPTIDASE S33 DOMAIN-CONTAINING PROTEIN"/>
    <property type="match status" value="1"/>
</dbReference>
<name>A0A1I1W7R4_PSEOC</name>
<protein>
    <recommendedName>
        <fullName evidence="3">Serine aminopeptidase S33 domain-containing protein</fullName>
    </recommendedName>
</protein>
<dbReference type="AlphaFoldDB" id="A0A1I1W7R4"/>
<dbReference type="GO" id="GO:0047372">
    <property type="term" value="F:monoacylglycerol lipase activity"/>
    <property type="evidence" value="ECO:0007669"/>
    <property type="project" value="TreeGrafter"/>
</dbReference>
<dbReference type="RefSeq" id="WP_093504708.1">
    <property type="nucleotide sequence ID" value="NZ_BSSG01000005.1"/>
</dbReference>
<dbReference type="InterPro" id="IPR050960">
    <property type="entry name" value="AB_hydrolase_4_sf"/>
</dbReference>
<sequence length="368" mass="41067">MTTAMVALCVLLIGFAAYYLGVVARRPQLIYQANAHNAELLARLPRLTQRFWATPWAVNGHLQIFVAGIQEALSPRLTYDRVETLRMSDGGTTALHWLGADLPAHTPTLAVLHTITGTPQSMRVFVRDMQRLTGWRIVLCERRGHGELPLTSPRFNTLGDTEDLREQLRRIGERHPHSPLYAAGISAGTGLLVRYLGEQGDDTPLHGAFAYCPGYDIEVAFARSRAPYSRVMARRLVRQFVTRNREALAAWPSLARLEEAQSLDEFHQHLYECAGYNSWQAYLDGCNPVALMERISVPLLVLNAEDDPVCVADNVREHEHAMARLPRTLLAVTSRGSHCAYLSGLTARPWAHHLAAEFLQAVHAGRAE</sequence>
<reference evidence="5" key="1">
    <citation type="submission" date="2016-10" db="EMBL/GenBank/DDBJ databases">
        <authorList>
            <person name="Varghese N."/>
            <person name="Submissions S."/>
        </authorList>
    </citation>
    <scope>NUCLEOTIDE SEQUENCE [LARGE SCALE GENOMIC DNA]</scope>
    <source>
        <strain evidence="5">JCM 2783</strain>
    </source>
</reference>
<evidence type="ECO:0000313" key="4">
    <source>
        <dbReference type="EMBL" id="SFD90478.1"/>
    </source>
</evidence>
<evidence type="ECO:0000256" key="1">
    <source>
        <dbReference type="ARBA" id="ARBA00010884"/>
    </source>
</evidence>
<organism evidence="4 5">
    <name type="scientific">Pseudomonas straminea</name>
    <dbReference type="NCBI Taxonomy" id="47882"/>
    <lineage>
        <taxon>Bacteria</taxon>
        <taxon>Pseudomonadati</taxon>
        <taxon>Pseudomonadota</taxon>
        <taxon>Gammaproteobacteria</taxon>
        <taxon>Pseudomonadales</taxon>
        <taxon>Pseudomonadaceae</taxon>
        <taxon>Phytopseudomonas</taxon>
    </lineage>
</organism>
<feature type="active site" description="Charge relay system" evidence="2">
    <location>
        <position position="307"/>
    </location>
</feature>